<evidence type="ECO:0000313" key="2">
    <source>
        <dbReference type="EMBL" id="RDX81081.1"/>
    </source>
</evidence>
<dbReference type="EMBL" id="QJKJ01008019">
    <property type="protein sequence ID" value="RDX81081.1"/>
    <property type="molecule type" value="Genomic_DNA"/>
</dbReference>
<feature type="non-terminal residue" evidence="2">
    <location>
        <position position="1"/>
    </location>
</feature>
<protein>
    <submittedName>
        <fullName evidence="2">Uncharacterized protein</fullName>
    </submittedName>
</protein>
<dbReference type="AlphaFoldDB" id="A0A371FS24"/>
<name>A0A371FS24_MUCPR</name>
<feature type="region of interest" description="Disordered" evidence="1">
    <location>
        <begin position="76"/>
        <end position="97"/>
    </location>
</feature>
<comment type="caution">
    <text evidence="2">The sequence shown here is derived from an EMBL/GenBank/DDBJ whole genome shotgun (WGS) entry which is preliminary data.</text>
</comment>
<sequence>MLPLPLYLHGYTPGPQLRLWFCHGNIRCYVHVSATSTSHMTTMSSVCGEVKEGMIGCDSSVQHTCIVRESKPIRKTEQTTRARERESKGARKAVRVTQQNDAWGEAIKRDSNFARKKIDKDMHLHSK</sequence>
<proteinExistence type="predicted"/>
<reference evidence="2" key="1">
    <citation type="submission" date="2018-05" db="EMBL/GenBank/DDBJ databases">
        <title>Draft genome of Mucuna pruriens seed.</title>
        <authorList>
            <person name="Nnadi N.E."/>
            <person name="Vos R."/>
            <person name="Hasami M.H."/>
            <person name="Devisetty U.K."/>
            <person name="Aguiy J.C."/>
        </authorList>
    </citation>
    <scope>NUCLEOTIDE SEQUENCE [LARGE SCALE GENOMIC DNA]</scope>
    <source>
        <strain evidence="2">JCA_2017</strain>
    </source>
</reference>
<organism evidence="2 3">
    <name type="scientific">Mucuna pruriens</name>
    <name type="common">Velvet bean</name>
    <name type="synonym">Dolichos pruriens</name>
    <dbReference type="NCBI Taxonomy" id="157652"/>
    <lineage>
        <taxon>Eukaryota</taxon>
        <taxon>Viridiplantae</taxon>
        <taxon>Streptophyta</taxon>
        <taxon>Embryophyta</taxon>
        <taxon>Tracheophyta</taxon>
        <taxon>Spermatophyta</taxon>
        <taxon>Magnoliopsida</taxon>
        <taxon>eudicotyledons</taxon>
        <taxon>Gunneridae</taxon>
        <taxon>Pentapetalae</taxon>
        <taxon>rosids</taxon>
        <taxon>fabids</taxon>
        <taxon>Fabales</taxon>
        <taxon>Fabaceae</taxon>
        <taxon>Papilionoideae</taxon>
        <taxon>50 kb inversion clade</taxon>
        <taxon>NPAAA clade</taxon>
        <taxon>indigoferoid/millettioid clade</taxon>
        <taxon>Phaseoleae</taxon>
        <taxon>Mucuna</taxon>
    </lineage>
</organism>
<gene>
    <name evidence="2" type="ORF">CR513_38285</name>
</gene>
<evidence type="ECO:0000313" key="3">
    <source>
        <dbReference type="Proteomes" id="UP000257109"/>
    </source>
</evidence>
<evidence type="ECO:0000256" key="1">
    <source>
        <dbReference type="SAM" id="MobiDB-lite"/>
    </source>
</evidence>
<feature type="compositionally biased region" description="Basic and acidic residues" evidence="1">
    <location>
        <begin position="76"/>
        <end position="89"/>
    </location>
</feature>
<dbReference type="Proteomes" id="UP000257109">
    <property type="component" value="Unassembled WGS sequence"/>
</dbReference>
<accession>A0A371FS24</accession>
<keyword evidence="3" id="KW-1185">Reference proteome</keyword>